<dbReference type="Pfam" id="PF00931">
    <property type="entry name" value="NB-ARC"/>
    <property type="match status" value="1"/>
</dbReference>
<dbReference type="SUPFAM" id="SSF52540">
    <property type="entry name" value="P-loop containing nucleoside triphosphate hydrolases"/>
    <property type="match status" value="1"/>
</dbReference>
<dbReference type="SMART" id="SM00367">
    <property type="entry name" value="LRR_CC"/>
    <property type="match status" value="6"/>
</dbReference>
<keyword evidence="5" id="KW-1185">Reference proteome</keyword>
<accession>A0ABM3HBR4</accession>
<dbReference type="Proteomes" id="UP000827889">
    <property type="component" value="Chromosome 4"/>
</dbReference>
<dbReference type="PRINTS" id="PR00364">
    <property type="entry name" value="DISEASERSIST"/>
</dbReference>
<dbReference type="InterPro" id="IPR035897">
    <property type="entry name" value="Toll_tir_struct_dom_sf"/>
</dbReference>
<dbReference type="Gene3D" id="3.40.50.300">
    <property type="entry name" value="P-loop containing nucleotide triphosphate hydrolases"/>
    <property type="match status" value="1"/>
</dbReference>
<dbReference type="InterPro" id="IPR006553">
    <property type="entry name" value="Leu-rich_rpt_Cys-con_subtyp"/>
</dbReference>
<dbReference type="PANTHER" id="PTHR11017">
    <property type="entry name" value="LEUCINE-RICH REPEAT-CONTAINING PROTEIN"/>
    <property type="match status" value="1"/>
</dbReference>
<dbReference type="Pfam" id="PF23598">
    <property type="entry name" value="LRR_14"/>
    <property type="match status" value="1"/>
</dbReference>
<dbReference type="Gene3D" id="1.10.8.430">
    <property type="entry name" value="Helical domain of apoptotic protease-activating factors"/>
    <property type="match status" value="1"/>
</dbReference>
<dbReference type="SUPFAM" id="SSF52058">
    <property type="entry name" value="L domain-like"/>
    <property type="match status" value="1"/>
</dbReference>
<dbReference type="Gene3D" id="3.80.10.10">
    <property type="entry name" value="Ribonuclease Inhibitor"/>
    <property type="match status" value="4"/>
</dbReference>
<dbReference type="RefSeq" id="XP_048134037.1">
    <property type="nucleotide sequence ID" value="XM_048278080.1"/>
</dbReference>
<protein>
    <submittedName>
        <fullName evidence="6">Disease resistance protein RPV1-like</fullName>
    </submittedName>
</protein>
<dbReference type="InterPro" id="IPR058192">
    <property type="entry name" value="WHD_ROQ1-like"/>
</dbReference>
<dbReference type="SUPFAM" id="SSF52047">
    <property type="entry name" value="RNI-like"/>
    <property type="match status" value="1"/>
</dbReference>
<dbReference type="Pfam" id="PF01582">
    <property type="entry name" value="TIR"/>
    <property type="match status" value="1"/>
</dbReference>
<reference evidence="6" key="1">
    <citation type="submission" date="2025-08" db="UniProtKB">
        <authorList>
            <consortium name="RefSeq"/>
        </authorList>
    </citation>
    <scope>IDENTIFICATION</scope>
    <source>
        <tissue evidence="6">Leaf</tissue>
    </source>
</reference>
<dbReference type="InterPro" id="IPR032675">
    <property type="entry name" value="LRR_dom_sf"/>
</dbReference>
<organism evidence="5 6">
    <name type="scientific">Rhodamnia argentea</name>
    <dbReference type="NCBI Taxonomy" id="178133"/>
    <lineage>
        <taxon>Eukaryota</taxon>
        <taxon>Viridiplantae</taxon>
        <taxon>Streptophyta</taxon>
        <taxon>Embryophyta</taxon>
        <taxon>Tracheophyta</taxon>
        <taxon>Spermatophyta</taxon>
        <taxon>Magnoliopsida</taxon>
        <taxon>eudicotyledons</taxon>
        <taxon>Gunneridae</taxon>
        <taxon>Pentapetalae</taxon>
        <taxon>rosids</taxon>
        <taxon>malvids</taxon>
        <taxon>Myrtales</taxon>
        <taxon>Myrtaceae</taxon>
        <taxon>Myrtoideae</taxon>
        <taxon>Myrteae</taxon>
        <taxon>Australasian group</taxon>
        <taxon>Rhodamnia</taxon>
    </lineage>
</organism>
<dbReference type="InterPro" id="IPR003591">
    <property type="entry name" value="Leu-rich_rpt_typical-subtyp"/>
</dbReference>
<proteinExistence type="predicted"/>
<dbReference type="SUPFAM" id="SSF52200">
    <property type="entry name" value="Toll/Interleukin receptor TIR domain"/>
    <property type="match status" value="1"/>
</dbReference>
<name>A0ABM3HBR4_9MYRT</name>
<sequence length="1266" mass="143449">MTPFWHYLTPVLISVAGYFIVTKKNRRTIPRSQNEDTGKQSDSELSASYYTSVLGNNYYVFLSFRGPDTRDGFVDHLYHKLVDVGLHHPDYVFRDDEKLRIGQPIAENLVDAIERSKISIPIISEDYVGSKWCLRELIKIMECHEHRDQIVLPVLYKVKTSDVKTMGGKFGEAFRREKFDKKFEEKAKAALQKAVKLTVYKLHDHNGREGELVKALIRAIMLKQLHDFLPSFPKDLVGIDDHVARVKNLADTASPETRIIVIYGIGGIGKTTLATFIYKELFDKFDCHSRLDDIRETIKNKGMEYVQSLLASHITKSRVHDFGIEMIRLCCSKKKVLILLDDVDSRAHLDNLIGGCDFESGSRIIITCRDKALLKPEYKGYELKEMNREDSLLLFRKCAFEGEQPPIEHVALSSDIVATTGRIPLALVIIGSFLKRKDKGIWIETLEKLKKVPHIDVQQKLKISYNSLGYEEQQMFLDIACFFVGIDKRIVAYLWNDLHYRVDFGLERMMELSLMKVNDNNELRMHDHLRNLGRAIARPVDKEPWECSRLWDEEATTVQRSKLENRYVEALSLNKKGSSMFMEQDRFTRMPYLKFLRLSEVGFHEDIKDSLSELRWLEWEKCPASFVATNVDLEKLLVLNLSCGSISHDWGGWTSIKMGKLKVLNLSSCTHLTSTPDLSALKNLERLNLENCANLEAIGDSIGYLKCLVSLNLRDCRKLGKLPDPKLGELENLEELLVDRTGITEFPGCIQSLKKLKTLSAVGCGQLTVVPTQLGELKGLVSLNLGACDKLAVLPEEIGKLEELKEINISATAIKKLPPSIGCLKKLEMLDAYGCQSLDGLPDSIGRLVNLSTLDLRRCYSLKILPESIGSLVKLRRLLLYNTLRLPNGNGDAPVENRIPDSIGWLECLTKLDLSWTEISELPESVGDLKNLKILKIERCVNLTTLPSTLGKLGKLEELDASNCQRLEGEVPIAGMSSLRILQLRGTLVSGFPDSIDKLSRLEKLDLLCCKMLRSLPQSFGKLPSLQHLDLTYCEKLQSLPELPPSLVVLKITCQQRTLPQLSHLIHLKELAVEHCPSLESMPELPSRLLKLHVDSSAKLEDLPSLSSLGYLSELHLKECSVLTKIEGLEALRSLEELDVSGWRKLSDLEGLECLESLRRLTIDFRKSDAPLWNDDLSLVRLKNLEALRIRGCRYLRSLDLSQSATHLKRLSTSGCSNLVEIKGLLSLANLESWNNHGCTSLAIPDRSCFPKIKESRWGDWERRTW</sequence>
<dbReference type="Pfam" id="PF23282">
    <property type="entry name" value="WHD_ROQ1"/>
    <property type="match status" value="1"/>
</dbReference>
<dbReference type="SMART" id="SM00255">
    <property type="entry name" value="TIR"/>
    <property type="match status" value="1"/>
</dbReference>
<dbReference type="InterPro" id="IPR000157">
    <property type="entry name" value="TIR_dom"/>
</dbReference>
<dbReference type="InterPro" id="IPR027417">
    <property type="entry name" value="P-loop_NTPase"/>
</dbReference>
<evidence type="ECO:0000256" key="3">
    <source>
        <dbReference type="ARBA" id="ARBA00022821"/>
    </source>
</evidence>
<dbReference type="Gene3D" id="3.40.50.10140">
    <property type="entry name" value="Toll/interleukin-1 receptor homology (TIR) domain"/>
    <property type="match status" value="1"/>
</dbReference>
<feature type="domain" description="TIR" evidence="4">
    <location>
        <begin position="56"/>
        <end position="220"/>
    </location>
</feature>
<dbReference type="PROSITE" id="PS50104">
    <property type="entry name" value="TIR"/>
    <property type="match status" value="1"/>
</dbReference>
<evidence type="ECO:0000259" key="4">
    <source>
        <dbReference type="PROSITE" id="PS50104"/>
    </source>
</evidence>
<keyword evidence="3" id="KW-0611">Plant defense</keyword>
<evidence type="ECO:0000313" key="5">
    <source>
        <dbReference type="Proteomes" id="UP000827889"/>
    </source>
</evidence>
<evidence type="ECO:0000313" key="6">
    <source>
        <dbReference type="RefSeq" id="XP_048134037.1"/>
    </source>
</evidence>
<dbReference type="GeneID" id="115732198"/>
<gene>
    <name evidence="6" type="primary">LOC115732198</name>
</gene>
<dbReference type="InterPro" id="IPR044974">
    <property type="entry name" value="Disease_R_plants"/>
</dbReference>
<dbReference type="PANTHER" id="PTHR11017:SF570">
    <property type="entry name" value="DISEASE RESISTANCE PROTEIN (TIR-NBS CLASS)-RELATED"/>
    <property type="match status" value="1"/>
</dbReference>
<evidence type="ECO:0000256" key="1">
    <source>
        <dbReference type="ARBA" id="ARBA00022614"/>
    </source>
</evidence>
<keyword evidence="2" id="KW-0677">Repeat</keyword>
<dbReference type="InterPro" id="IPR002182">
    <property type="entry name" value="NB-ARC"/>
</dbReference>
<keyword evidence="1" id="KW-0433">Leucine-rich repeat</keyword>
<dbReference type="InterPro" id="IPR042197">
    <property type="entry name" value="Apaf_helical"/>
</dbReference>
<dbReference type="SMART" id="SM00369">
    <property type="entry name" value="LRR_TYP"/>
    <property type="match status" value="6"/>
</dbReference>
<dbReference type="InterPro" id="IPR055414">
    <property type="entry name" value="LRR_R13L4/SHOC2-like"/>
</dbReference>
<evidence type="ECO:0000256" key="2">
    <source>
        <dbReference type="ARBA" id="ARBA00022737"/>
    </source>
</evidence>